<dbReference type="SUPFAM" id="SSF69572">
    <property type="entry name" value="Activating enzymes of the ubiquitin-like proteins"/>
    <property type="match status" value="1"/>
</dbReference>
<evidence type="ECO:0000313" key="2">
    <source>
        <dbReference type="EMBL" id="ERJ91574.1"/>
    </source>
</evidence>
<dbReference type="PANTHER" id="PTHR43267:SF1">
    <property type="entry name" value="TRNA THREONYLCARBAMOYLADENOSINE DEHYDRATASE"/>
    <property type="match status" value="1"/>
</dbReference>
<dbReference type="Proteomes" id="UP000016649">
    <property type="component" value="Unassembled WGS sequence"/>
</dbReference>
<dbReference type="Pfam" id="PF00899">
    <property type="entry name" value="ThiF"/>
    <property type="match status" value="1"/>
</dbReference>
<dbReference type="PANTHER" id="PTHR43267">
    <property type="entry name" value="TRNA THREONYLCARBAMOYLADENOSINE DEHYDRATASE"/>
    <property type="match status" value="1"/>
</dbReference>
<feature type="domain" description="THIF-type NAD/FAD binding fold" evidence="1">
    <location>
        <begin position="25"/>
        <end position="239"/>
    </location>
</feature>
<dbReference type="InterPro" id="IPR045886">
    <property type="entry name" value="ThiF/MoeB/HesA"/>
</dbReference>
<name>A0ABN0NW62_TRELE</name>
<dbReference type="RefSeq" id="WP_021686200.1">
    <property type="nucleotide sequence ID" value="NZ_KI260554.1"/>
</dbReference>
<gene>
    <name evidence="2" type="ORF">HMPREF9193_02027</name>
</gene>
<dbReference type="InterPro" id="IPR000594">
    <property type="entry name" value="ThiF_NAD_FAD-bd"/>
</dbReference>
<dbReference type="InterPro" id="IPR035985">
    <property type="entry name" value="Ubiquitin-activating_enz"/>
</dbReference>
<evidence type="ECO:0000259" key="1">
    <source>
        <dbReference type="Pfam" id="PF00899"/>
    </source>
</evidence>
<dbReference type="Gene3D" id="3.40.50.720">
    <property type="entry name" value="NAD(P)-binding Rossmann-like Domain"/>
    <property type="match status" value="1"/>
</dbReference>
<accession>A0ABN0NW62</accession>
<protein>
    <submittedName>
        <fullName evidence="2">ThiF family protein</fullName>
    </submittedName>
</protein>
<proteinExistence type="predicted"/>
<dbReference type="EMBL" id="AWVH01000044">
    <property type="protein sequence ID" value="ERJ91574.1"/>
    <property type="molecule type" value="Genomic_DNA"/>
</dbReference>
<reference evidence="2 3" key="1">
    <citation type="submission" date="2013-08" db="EMBL/GenBank/DDBJ databases">
        <authorList>
            <person name="Weinstock G."/>
            <person name="Sodergren E."/>
            <person name="Wylie T."/>
            <person name="Fulton L."/>
            <person name="Fulton R."/>
            <person name="Fronick C."/>
            <person name="O'Laughlin M."/>
            <person name="Godfrey J."/>
            <person name="Miner T."/>
            <person name="Herter B."/>
            <person name="Appelbaum E."/>
            <person name="Cordes M."/>
            <person name="Lek S."/>
            <person name="Wollam A."/>
            <person name="Pepin K.H."/>
            <person name="Palsikar V.B."/>
            <person name="Mitreva M."/>
            <person name="Wilson R.K."/>
        </authorList>
    </citation>
    <scope>NUCLEOTIDE SEQUENCE [LARGE SCALE GENOMIC DNA]</scope>
    <source>
        <strain evidence="2 3">ATCC 700332</strain>
    </source>
</reference>
<organism evidence="2 3">
    <name type="scientific">Treponema lecithinolyticum ATCC 700332</name>
    <dbReference type="NCBI Taxonomy" id="1321815"/>
    <lineage>
        <taxon>Bacteria</taxon>
        <taxon>Pseudomonadati</taxon>
        <taxon>Spirochaetota</taxon>
        <taxon>Spirochaetia</taxon>
        <taxon>Spirochaetales</taxon>
        <taxon>Treponemataceae</taxon>
        <taxon>Treponema</taxon>
    </lineage>
</organism>
<keyword evidence="3" id="KW-1185">Reference proteome</keyword>
<dbReference type="CDD" id="cd00755">
    <property type="entry name" value="YgdL_like"/>
    <property type="match status" value="1"/>
</dbReference>
<comment type="caution">
    <text evidence="2">The sequence shown here is derived from an EMBL/GenBank/DDBJ whole genome shotgun (WGS) entry which is preliminary data.</text>
</comment>
<evidence type="ECO:0000313" key="3">
    <source>
        <dbReference type="Proteomes" id="UP000016649"/>
    </source>
</evidence>
<sequence>MPLPGVNKSGCISAENETRFTRTEQLIGKTALKKLQAAKVAVFGLGGVGSYVLEALARSGVKSFVLIDSDRISVSNINRQLFALETSVGQFKTDAAVTRLSAIASDIKTDCLNVFYSEQTAASVELHIADCSYIVDAVDTVSAKLLIVQTAQKLHIPVISCMGTGNKTNPGLLEVADIFKTSVCPLAKVMRRELKARGIKSLKTVYSKENPICSQRPPASIAFVPAAAGLLIASQVVKDIISPE</sequence>